<evidence type="ECO:0000313" key="1">
    <source>
        <dbReference type="EMBL" id="TGK07934.1"/>
    </source>
</evidence>
<dbReference type="GO" id="GO:0003723">
    <property type="term" value="F:RNA binding"/>
    <property type="evidence" value="ECO:0007669"/>
    <property type="project" value="InterPro"/>
</dbReference>
<dbReference type="Pfam" id="PF09907">
    <property type="entry name" value="HigB_toxin"/>
    <property type="match status" value="1"/>
</dbReference>
<name>A0A4R9G8L9_9LEPT</name>
<dbReference type="OrthoDB" id="9799912at2"/>
<dbReference type="Proteomes" id="UP000297453">
    <property type="component" value="Unassembled WGS sequence"/>
</dbReference>
<accession>A0A4R9G8L9</accession>
<dbReference type="AlphaFoldDB" id="A0A4R9G8L9"/>
<evidence type="ECO:0000313" key="2">
    <source>
        <dbReference type="Proteomes" id="UP000297453"/>
    </source>
</evidence>
<dbReference type="GO" id="GO:0110001">
    <property type="term" value="C:toxin-antitoxin complex"/>
    <property type="evidence" value="ECO:0007669"/>
    <property type="project" value="InterPro"/>
</dbReference>
<organism evidence="1 2">
    <name type="scientific">Leptospira semungkisensis</name>
    <dbReference type="NCBI Taxonomy" id="2484985"/>
    <lineage>
        <taxon>Bacteria</taxon>
        <taxon>Pseudomonadati</taxon>
        <taxon>Spirochaetota</taxon>
        <taxon>Spirochaetia</taxon>
        <taxon>Leptospirales</taxon>
        <taxon>Leptospiraceae</taxon>
        <taxon>Leptospira</taxon>
    </lineage>
</organism>
<keyword evidence="2" id="KW-1185">Reference proteome</keyword>
<comment type="caution">
    <text evidence="1">The sequence shown here is derived from an EMBL/GenBank/DDBJ whole genome shotgun (WGS) entry which is preliminary data.</text>
</comment>
<dbReference type="EMBL" id="RQEP01000005">
    <property type="protein sequence ID" value="TGK07934.1"/>
    <property type="molecule type" value="Genomic_DNA"/>
</dbReference>
<proteinExistence type="predicted"/>
<reference evidence="1" key="1">
    <citation type="journal article" date="2019" name="PLoS Negl. Trop. Dis.">
        <title>Revisiting the worldwide diversity of Leptospira species in the environment.</title>
        <authorList>
            <person name="Vincent A.T."/>
            <person name="Schiettekatte O."/>
            <person name="Bourhy P."/>
            <person name="Veyrier F.J."/>
            <person name="Picardeau M."/>
        </authorList>
    </citation>
    <scope>NUCLEOTIDE SEQUENCE [LARGE SCALE GENOMIC DNA]</scope>
    <source>
        <strain evidence="1">SSS9</strain>
    </source>
</reference>
<gene>
    <name evidence="1" type="ORF">EHO59_07520</name>
</gene>
<dbReference type="InterPro" id="IPR018669">
    <property type="entry name" value="Toxin_HigB"/>
</dbReference>
<dbReference type="GO" id="GO:0004519">
    <property type="term" value="F:endonuclease activity"/>
    <property type="evidence" value="ECO:0007669"/>
    <property type="project" value="InterPro"/>
</dbReference>
<sequence>MRNNRVISRATLVEFWKKHPKAKIPLSAWYDEARKSFWGKPSDIKEKYRSADFIPGDRVVFNIGGNNYRVVIKMEYRFGGVYIRFVGTHDEYDRIDVKTI</sequence>
<protein>
    <submittedName>
        <fullName evidence="1">Type II toxin-antitoxin system HigB family toxin</fullName>
    </submittedName>
</protein>